<evidence type="ECO:0000256" key="2">
    <source>
        <dbReference type="ARBA" id="ARBA00022700"/>
    </source>
</evidence>
<evidence type="ECO:0008006" key="10">
    <source>
        <dbReference type="Google" id="ProtNLM"/>
    </source>
</evidence>
<dbReference type="KEGG" id="api:103309659"/>
<reference evidence="9" key="1">
    <citation type="submission" date="2010-06" db="EMBL/GenBank/DDBJ databases">
        <authorList>
            <person name="Jiang H."/>
            <person name="Abraham K."/>
            <person name="Ali S."/>
            <person name="Alsbrooks S.L."/>
            <person name="Anim B.N."/>
            <person name="Anosike U.S."/>
            <person name="Attaway T."/>
            <person name="Bandaranaike D.P."/>
            <person name="Battles P.K."/>
            <person name="Bell S.N."/>
            <person name="Bell A.V."/>
            <person name="Beltran B."/>
            <person name="Bickham C."/>
            <person name="Bustamante Y."/>
            <person name="Caleb T."/>
            <person name="Canada A."/>
            <person name="Cardenas V."/>
            <person name="Carter K."/>
            <person name="Chacko J."/>
            <person name="Chandrabose M.N."/>
            <person name="Chavez D."/>
            <person name="Chavez A."/>
            <person name="Chen L."/>
            <person name="Chu H.-S."/>
            <person name="Claassen K.J."/>
            <person name="Cockrell R."/>
            <person name="Collins M."/>
            <person name="Cooper J.A."/>
            <person name="Cree A."/>
            <person name="Curry S.M."/>
            <person name="Da Y."/>
            <person name="Dao M.D."/>
            <person name="Das B."/>
            <person name="Davila M.-L."/>
            <person name="Davy-Carroll L."/>
            <person name="Denson S."/>
            <person name="Dinh H."/>
            <person name="Ebong V.E."/>
            <person name="Edwards J.R."/>
            <person name="Egan A."/>
            <person name="El-Daye J."/>
            <person name="Escobedo L."/>
            <person name="Fernandez S."/>
            <person name="Fernando P.R."/>
            <person name="Flagg N."/>
            <person name="Forbes L.D."/>
            <person name="Fowler R.G."/>
            <person name="Fu Q."/>
            <person name="Gabisi R.A."/>
            <person name="Ganer J."/>
            <person name="Garbino Pronczuk A."/>
            <person name="Garcia R.M."/>
            <person name="Garner T."/>
            <person name="Garrett T.E."/>
            <person name="Gonzalez D.A."/>
            <person name="Hamid H."/>
            <person name="Hawkins E.S."/>
            <person name="Hirani K."/>
            <person name="Hogues M.E."/>
            <person name="Hollins B."/>
            <person name="Hsiao C.-H."/>
            <person name="Jabil R."/>
            <person name="James M.L."/>
            <person name="Jhangiani S.N."/>
            <person name="Johnson B."/>
            <person name="Johnson Q."/>
            <person name="Joshi V."/>
            <person name="Kalu J.B."/>
            <person name="Kam C."/>
            <person name="Kashfia A."/>
            <person name="Keebler J."/>
            <person name="Kisamo H."/>
            <person name="Kovar C.L."/>
            <person name="Lago L.A."/>
            <person name="Lai C.-Y."/>
            <person name="Laidlaw J."/>
            <person name="Lara F."/>
            <person name="Le T.-K."/>
            <person name="Lee S.L."/>
            <person name="Legall F.H."/>
            <person name="Lemon S.J."/>
            <person name="Lewis L.R."/>
            <person name="Li B."/>
            <person name="Liu Y."/>
            <person name="Liu Y.-S."/>
            <person name="Lopez J."/>
            <person name="Lozado R.J."/>
            <person name="Lu J."/>
            <person name="Madu R.C."/>
            <person name="Maheshwari M."/>
            <person name="Maheshwari R."/>
            <person name="Malloy K."/>
            <person name="Martinez E."/>
            <person name="Mathew T."/>
            <person name="Mercado I.C."/>
            <person name="Mercado C."/>
            <person name="Meyer B."/>
            <person name="Montgomery K."/>
            <person name="Morgan M.B."/>
            <person name="Munidasa M."/>
            <person name="Nazareth L.V."/>
            <person name="Nelson J."/>
            <person name="Ng B.M."/>
            <person name="Nguyen N.B."/>
            <person name="Nguyen P.Q."/>
            <person name="Nguyen T."/>
            <person name="Obregon M."/>
            <person name="Okwuonu G.O."/>
            <person name="Onwere C.G."/>
            <person name="Orozco G."/>
            <person name="Parra A."/>
            <person name="Patel S."/>
            <person name="Patil S."/>
            <person name="Perez A."/>
            <person name="Perez Y."/>
            <person name="Pham C."/>
            <person name="Primus E.L."/>
            <person name="Pu L.-L."/>
            <person name="Puazo M."/>
            <person name="Qin X."/>
            <person name="Quiroz J.B."/>
            <person name="Reese J."/>
            <person name="Richards S."/>
            <person name="Rives C.M."/>
            <person name="Robberts R."/>
            <person name="Ruiz S.J."/>
            <person name="Ruiz M.J."/>
            <person name="Santibanez J."/>
            <person name="Schneider B.W."/>
            <person name="Sisson I."/>
            <person name="Smith M."/>
            <person name="Sodergren E."/>
            <person name="Song X.-Z."/>
            <person name="Song B.B."/>
            <person name="Summersgill H."/>
            <person name="Thelus R."/>
            <person name="Thornton R.D."/>
            <person name="Trejos Z.Y."/>
            <person name="Usmani K."/>
            <person name="Vattathil S."/>
            <person name="Villasana D."/>
            <person name="Walker D.L."/>
            <person name="Wang S."/>
            <person name="Wang K."/>
            <person name="White C.S."/>
            <person name="Williams A.C."/>
            <person name="Williamson J."/>
            <person name="Wilson K."/>
            <person name="Woghiren I.O."/>
            <person name="Woodworth J.R."/>
            <person name="Worley K.C."/>
            <person name="Wright R.A."/>
            <person name="Wu W."/>
            <person name="Young L."/>
            <person name="Zhang L."/>
            <person name="Zhang J."/>
            <person name="Zhu Y."/>
            <person name="Muzny D.M."/>
            <person name="Weinstock G."/>
            <person name="Gibbs R.A."/>
        </authorList>
    </citation>
    <scope>NUCLEOTIDE SEQUENCE [LARGE SCALE GENOMIC DNA]</scope>
    <source>
        <strain evidence="9">LSR1</strain>
    </source>
</reference>
<keyword evidence="2" id="KW-0734">Signal transduction inhibitor</keyword>
<dbReference type="InterPro" id="IPR036860">
    <property type="entry name" value="SH2_dom_sf"/>
</dbReference>
<dbReference type="PROSITE" id="PS50225">
    <property type="entry name" value="SOCS"/>
    <property type="match status" value="1"/>
</dbReference>
<evidence type="ECO:0000259" key="6">
    <source>
        <dbReference type="PROSITE" id="PS50001"/>
    </source>
</evidence>
<evidence type="ECO:0000256" key="1">
    <source>
        <dbReference type="ARBA" id="ARBA00022604"/>
    </source>
</evidence>
<keyword evidence="4 5" id="KW-0727">SH2 domain</keyword>
<dbReference type="InterPro" id="IPR000980">
    <property type="entry name" value="SH2"/>
</dbReference>
<dbReference type="RefSeq" id="XP_008183882.1">
    <property type="nucleotide sequence ID" value="XM_008185660.1"/>
</dbReference>
<dbReference type="Gene3D" id="3.30.505.10">
    <property type="entry name" value="SH2 domain"/>
    <property type="match status" value="1"/>
</dbReference>
<dbReference type="EnsemblMetazoa" id="XM_008185660.1">
    <property type="protein sequence ID" value="XP_008183882.1"/>
    <property type="gene ID" value="LOC103309659"/>
</dbReference>
<dbReference type="PANTHER" id="PTHR10155">
    <property type="entry name" value="PHOSPHATIDYLINOSITOL 3-KINASE REGULATORY SUBUNIT"/>
    <property type="match status" value="1"/>
</dbReference>
<dbReference type="SUPFAM" id="SSF158235">
    <property type="entry name" value="SOCS box-like"/>
    <property type="match status" value="1"/>
</dbReference>
<dbReference type="GO" id="GO:0005942">
    <property type="term" value="C:phosphatidylinositol 3-kinase complex"/>
    <property type="evidence" value="ECO:0007669"/>
    <property type="project" value="TreeGrafter"/>
</dbReference>
<dbReference type="InterPro" id="IPR036036">
    <property type="entry name" value="SOCS_box-like_dom_sf"/>
</dbReference>
<dbReference type="OrthoDB" id="10063348at2759"/>
<protein>
    <recommendedName>
        <fullName evidence="10">Cytokine-inducible SH2-containing protein</fullName>
    </recommendedName>
</protein>
<reference evidence="8" key="2">
    <citation type="submission" date="2022-06" db="UniProtKB">
        <authorList>
            <consortium name="EnsemblMetazoa"/>
        </authorList>
    </citation>
    <scope>IDENTIFICATION</scope>
</reference>
<keyword evidence="9" id="KW-1185">Reference proteome</keyword>
<dbReference type="GO" id="GO:0046935">
    <property type="term" value="F:1-phosphatidylinositol-3-kinase regulator activity"/>
    <property type="evidence" value="ECO:0007669"/>
    <property type="project" value="TreeGrafter"/>
</dbReference>
<dbReference type="SUPFAM" id="SSF55550">
    <property type="entry name" value="SH2 domain"/>
    <property type="match status" value="1"/>
</dbReference>
<dbReference type="GO" id="GO:0035556">
    <property type="term" value="P:intracellular signal transduction"/>
    <property type="evidence" value="ECO:0007669"/>
    <property type="project" value="InterPro"/>
</dbReference>
<dbReference type="PROSITE" id="PS50001">
    <property type="entry name" value="SH2"/>
    <property type="match status" value="1"/>
</dbReference>
<accession>A0A8R2F9D5</accession>
<dbReference type="AlphaFoldDB" id="A0A8R2F9D5"/>
<dbReference type="GO" id="GO:0009968">
    <property type="term" value="P:negative regulation of signal transduction"/>
    <property type="evidence" value="ECO:0007669"/>
    <property type="project" value="UniProtKB-KW"/>
</dbReference>
<keyword evidence="3" id="KW-0833">Ubl conjugation pathway</keyword>
<proteinExistence type="predicted"/>
<dbReference type="InterPro" id="IPR001496">
    <property type="entry name" value="SOCS_box"/>
</dbReference>
<feature type="domain" description="SH2" evidence="6">
    <location>
        <begin position="48"/>
        <end position="153"/>
    </location>
</feature>
<name>A0A8R2F9D5_ACYPI</name>
<keyword evidence="1" id="KW-0341">Growth regulation</keyword>
<organism evidence="8 9">
    <name type="scientific">Acyrthosiphon pisum</name>
    <name type="common">Pea aphid</name>
    <dbReference type="NCBI Taxonomy" id="7029"/>
    <lineage>
        <taxon>Eukaryota</taxon>
        <taxon>Metazoa</taxon>
        <taxon>Ecdysozoa</taxon>
        <taxon>Arthropoda</taxon>
        <taxon>Hexapoda</taxon>
        <taxon>Insecta</taxon>
        <taxon>Pterygota</taxon>
        <taxon>Neoptera</taxon>
        <taxon>Paraneoptera</taxon>
        <taxon>Hemiptera</taxon>
        <taxon>Sternorrhyncha</taxon>
        <taxon>Aphidomorpha</taxon>
        <taxon>Aphidoidea</taxon>
        <taxon>Aphididae</taxon>
        <taxon>Macrosiphini</taxon>
        <taxon>Acyrthosiphon</taxon>
    </lineage>
</organism>
<evidence type="ECO:0000256" key="3">
    <source>
        <dbReference type="ARBA" id="ARBA00022786"/>
    </source>
</evidence>
<dbReference type="Proteomes" id="UP000007819">
    <property type="component" value="Chromosome A2"/>
</dbReference>
<dbReference type="GeneID" id="103309659"/>
<feature type="domain" description="SOCS box" evidence="7">
    <location>
        <begin position="166"/>
        <end position="220"/>
    </location>
</feature>
<sequence length="221" mass="25402">MDFVTADDATIRNVVTEAITPTAASATVSEDMRLSLCTVIARLRASGWYYEGANEQTMATEALTRMPAGRFFIRDSTHLGHLFTMDFQTGRIGESRIRSVRFTYVDGMFGLDMMPRHAGARCVPKFRCPIDLVEYYTRMCRIQVARQKPVYPIWADQHGKSFSWRILIRPMVKVTAEEFPSLKHKTRLIINRHNQLITMASTTQPIPNQLIEYLLQYPYSL</sequence>
<dbReference type="PANTHER" id="PTHR10155:SF16">
    <property type="entry name" value="SUPPRESSOR OF CYTOKINE SIGNALING 2"/>
    <property type="match status" value="1"/>
</dbReference>
<evidence type="ECO:0000313" key="8">
    <source>
        <dbReference type="EnsemblMetazoa" id="XP_008183882.1"/>
    </source>
</evidence>
<evidence type="ECO:0000259" key="7">
    <source>
        <dbReference type="PROSITE" id="PS50225"/>
    </source>
</evidence>
<evidence type="ECO:0000256" key="5">
    <source>
        <dbReference type="PROSITE-ProRule" id="PRU00191"/>
    </source>
</evidence>
<dbReference type="GO" id="GO:0046854">
    <property type="term" value="P:phosphatidylinositol phosphate biosynthetic process"/>
    <property type="evidence" value="ECO:0007669"/>
    <property type="project" value="TreeGrafter"/>
</dbReference>
<dbReference type="OMA" id="CVVDLKH"/>
<evidence type="ECO:0000256" key="4">
    <source>
        <dbReference type="ARBA" id="ARBA00022999"/>
    </source>
</evidence>
<evidence type="ECO:0000313" key="9">
    <source>
        <dbReference type="Proteomes" id="UP000007819"/>
    </source>
</evidence>